<comment type="caution">
    <text evidence="1">The sequence shown here is derived from an EMBL/GenBank/DDBJ whole genome shotgun (WGS) entry which is preliminary data.</text>
</comment>
<keyword evidence="2" id="KW-1185">Reference proteome</keyword>
<proteinExistence type="predicted"/>
<accession>A0A9P7DB70</accession>
<organism evidence="1 2">
    <name type="scientific">Suillus plorans</name>
    <dbReference type="NCBI Taxonomy" id="116603"/>
    <lineage>
        <taxon>Eukaryota</taxon>
        <taxon>Fungi</taxon>
        <taxon>Dikarya</taxon>
        <taxon>Basidiomycota</taxon>
        <taxon>Agaricomycotina</taxon>
        <taxon>Agaricomycetes</taxon>
        <taxon>Agaricomycetidae</taxon>
        <taxon>Boletales</taxon>
        <taxon>Suillineae</taxon>
        <taxon>Suillaceae</taxon>
        <taxon>Suillus</taxon>
    </lineage>
</organism>
<evidence type="ECO:0000313" key="1">
    <source>
        <dbReference type="EMBL" id="KAG1786276.1"/>
    </source>
</evidence>
<sequence>MRPGCDQSEDVMKRNHTLSWIWKAHGVGAIGDNNESILSEALHIKWCKLRAHTSQWAKEVELLQEEMRRVTEFLSWNAAWWEEQAVHRTGLTTAEWEGMQGYARCQAAMWRAMRDRFLALWSVVPVLLQLPSPVAP</sequence>
<dbReference type="EMBL" id="JABBWE010000095">
    <property type="protein sequence ID" value="KAG1786276.1"/>
    <property type="molecule type" value="Genomic_DNA"/>
</dbReference>
<dbReference type="Proteomes" id="UP000719766">
    <property type="component" value="Unassembled WGS sequence"/>
</dbReference>
<dbReference type="OrthoDB" id="2618192at2759"/>
<evidence type="ECO:0000313" key="2">
    <source>
        <dbReference type="Proteomes" id="UP000719766"/>
    </source>
</evidence>
<dbReference type="RefSeq" id="XP_041153737.1">
    <property type="nucleotide sequence ID" value="XM_041300821.1"/>
</dbReference>
<name>A0A9P7DB70_9AGAM</name>
<dbReference type="GeneID" id="64594585"/>
<dbReference type="AlphaFoldDB" id="A0A9P7DB70"/>
<gene>
    <name evidence="1" type="ORF">HD556DRAFT_1313622</name>
</gene>
<protein>
    <submittedName>
        <fullName evidence="1">Uncharacterized protein</fullName>
    </submittedName>
</protein>
<reference evidence="1" key="1">
    <citation type="journal article" date="2020" name="New Phytol.">
        <title>Comparative genomics reveals dynamic genome evolution in host specialist ectomycorrhizal fungi.</title>
        <authorList>
            <person name="Lofgren L.A."/>
            <person name="Nguyen N.H."/>
            <person name="Vilgalys R."/>
            <person name="Ruytinx J."/>
            <person name="Liao H.L."/>
            <person name="Branco S."/>
            <person name="Kuo A."/>
            <person name="LaButti K."/>
            <person name="Lipzen A."/>
            <person name="Andreopoulos W."/>
            <person name="Pangilinan J."/>
            <person name="Riley R."/>
            <person name="Hundley H."/>
            <person name="Na H."/>
            <person name="Barry K."/>
            <person name="Grigoriev I.V."/>
            <person name="Stajich J.E."/>
            <person name="Kennedy P.G."/>
        </authorList>
    </citation>
    <scope>NUCLEOTIDE SEQUENCE</scope>
    <source>
        <strain evidence="1">S12</strain>
    </source>
</reference>